<dbReference type="EMBL" id="JAKIKS010000044">
    <property type="protein sequence ID" value="MCL1125285.1"/>
    <property type="molecule type" value="Genomic_DNA"/>
</dbReference>
<name>A0ABT0LCA9_9GAMM</name>
<evidence type="ECO:0000313" key="3">
    <source>
        <dbReference type="Proteomes" id="UP001203423"/>
    </source>
</evidence>
<evidence type="ECO:0000313" key="2">
    <source>
        <dbReference type="EMBL" id="MCL1125285.1"/>
    </source>
</evidence>
<protein>
    <recommendedName>
        <fullName evidence="4">Secreted protein</fullName>
    </recommendedName>
</protein>
<comment type="caution">
    <text evidence="2">The sequence shown here is derived from an EMBL/GenBank/DDBJ whole genome shotgun (WGS) entry which is preliminary data.</text>
</comment>
<accession>A0ABT0LCA9</accession>
<reference evidence="2 3" key="1">
    <citation type="submission" date="2022-01" db="EMBL/GenBank/DDBJ databases">
        <title>Whole genome-based taxonomy of the Shewanellaceae.</title>
        <authorList>
            <person name="Martin-Rodriguez A.J."/>
        </authorList>
    </citation>
    <scope>NUCLEOTIDE SEQUENCE [LARGE SCALE GENOMIC DNA]</scope>
    <source>
        <strain evidence="2 3">DSM 17177</strain>
    </source>
</reference>
<sequence>MCQTFSLKALFLLIFTVLLTQVVNAFPETNIPKDTQVTVFNNTDQKMIVSFLAHGCTNLTIAVTRNKTIKHNNPNQSPHLWYRHPRAENPYRHCQVNILQPNQLTFYRYKGVGYLIETERFVVSYTLKENNHESIRNMIYHNYVYLENTKNSLPISARKSSDTYLSITQTNPSDKLTTALIQISP</sequence>
<feature type="chain" id="PRO_5045208126" description="Secreted protein" evidence="1">
    <location>
        <begin position="26"/>
        <end position="185"/>
    </location>
</feature>
<feature type="signal peptide" evidence="1">
    <location>
        <begin position="1"/>
        <end position="25"/>
    </location>
</feature>
<organism evidence="2 3">
    <name type="scientific">Shewanella surugensis</name>
    <dbReference type="NCBI Taxonomy" id="212020"/>
    <lineage>
        <taxon>Bacteria</taxon>
        <taxon>Pseudomonadati</taxon>
        <taxon>Pseudomonadota</taxon>
        <taxon>Gammaproteobacteria</taxon>
        <taxon>Alteromonadales</taxon>
        <taxon>Shewanellaceae</taxon>
        <taxon>Shewanella</taxon>
    </lineage>
</organism>
<dbReference type="Proteomes" id="UP001203423">
    <property type="component" value="Unassembled WGS sequence"/>
</dbReference>
<keyword evidence="1" id="KW-0732">Signal</keyword>
<keyword evidence="3" id="KW-1185">Reference proteome</keyword>
<evidence type="ECO:0000256" key="1">
    <source>
        <dbReference type="SAM" id="SignalP"/>
    </source>
</evidence>
<dbReference type="RefSeq" id="WP_248940599.1">
    <property type="nucleotide sequence ID" value="NZ_JAKIKS010000044.1"/>
</dbReference>
<evidence type="ECO:0008006" key="4">
    <source>
        <dbReference type="Google" id="ProtNLM"/>
    </source>
</evidence>
<gene>
    <name evidence="2" type="ORF">L2764_12560</name>
</gene>
<proteinExistence type="predicted"/>